<reference evidence="3 4" key="1">
    <citation type="journal article" date="2005" name="Nature">
        <title>The genome of the social amoeba Dictyostelium discoideum.</title>
        <authorList>
            <consortium name="The Dictyostelium discoideum Sequencing Consortium"/>
            <person name="Eichinger L."/>
            <person name="Pachebat J.A."/>
            <person name="Glockner G."/>
            <person name="Rajandream M.A."/>
            <person name="Sucgang R."/>
            <person name="Berriman M."/>
            <person name="Song J."/>
            <person name="Olsen R."/>
            <person name="Szafranski K."/>
            <person name="Xu Q."/>
            <person name="Tunggal B."/>
            <person name="Kummerfeld S."/>
            <person name="Madera M."/>
            <person name="Konfortov B.A."/>
            <person name="Rivero F."/>
            <person name="Bankier A.T."/>
            <person name="Lehmann R."/>
            <person name="Hamlin N."/>
            <person name="Davies R."/>
            <person name="Gaudet P."/>
            <person name="Fey P."/>
            <person name="Pilcher K."/>
            <person name="Chen G."/>
            <person name="Saunders D."/>
            <person name="Sodergren E."/>
            <person name="Davis P."/>
            <person name="Kerhornou A."/>
            <person name="Nie X."/>
            <person name="Hall N."/>
            <person name="Anjard C."/>
            <person name="Hemphill L."/>
            <person name="Bason N."/>
            <person name="Farbrother P."/>
            <person name="Desany B."/>
            <person name="Just E."/>
            <person name="Morio T."/>
            <person name="Rost R."/>
            <person name="Churcher C."/>
            <person name="Cooper J."/>
            <person name="Haydock S."/>
            <person name="van Driessche N."/>
            <person name="Cronin A."/>
            <person name="Goodhead I."/>
            <person name="Muzny D."/>
            <person name="Mourier T."/>
            <person name="Pain A."/>
            <person name="Lu M."/>
            <person name="Harper D."/>
            <person name="Lindsay R."/>
            <person name="Hauser H."/>
            <person name="James K."/>
            <person name="Quiles M."/>
            <person name="Madan Babu M."/>
            <person name="Saito T."/>
            <person name="Buchrieser C."/>
            <person name="Wardroper A."/>
            <person name="Felder M."/>
            <person name="Thangavelu M."/>
            <person name="Johnson D."/>
            <person name="Knights A."/>
            <person name="Loulseged H."/>
            <person name="Mungall K."/>
            <person name="Oliver K."/>
            <person name="Price C."/>
            <person name="Quail M.A."/>
            <person name="Urushihara H."/>
            <person name="Hernandez J."/>
            <person name="Rabbinowitsch E."/>
            <person name="Steffen D."/>
            <person name="Sanders M."/>
            <person name="Ma J."/>
            <person name="Kohara Y."/>
            <person name="Sharp S."/>
            <person name="Simmonds M."/>
            <person name="Spiegler S."/>
            <person name="Tivey A."/>
            <person name="Sugano S."/>
            <person name="White B."/>
            <person name="Walker D."/>
            <person name="Woodward J."/>
            <person name="Winckler T."/>
            <person name="Tanaka Y."/>
            <person name="Shaulsky G."/>
            <person name="Schleicher M."/>
            <person name="Weinstock G."/>
            <person name="Rosenthal A."/>
            <person name="Cox E.C."/>
            <person name="Chisholm R.L."/>
            <person name="Gibbs R."/>
            <person name="Loomis W.F."/>
            <person name="Platzer M."/>
            <person name="Kay R.R."/>
            <person name="Williams J."/>
            <person name="Dear P.H."/>
            <person name="Noegel A.A."/>
            <person name="Barrell B."/>
            <person name="Kuspa A."/>
        </authorList>
    </citation>
    <scope>NUCLEOTIDE SEQUENCE [LARGE SCALE GENOMIC DNA]</scope>
    <source>
        <strain evidence="3 4">AX4</strain>
    </source>
</reference>
<dbReference type="STRING" id="44689.Q54E28"/>
<dbReference type="RefSeq" id="XP_629959.1">
    <property type="nucleotide sequence ID" value="XM_629957.1"/>
</dbReference>
<dbReference type="GO" id="GO:0080008">
    <property type="term" value="C:Cul4-RING E3 ubiquitin ligase complex"/>
    <property type="evidence" value="ECO:0000318"/>
    <property type="project" value="GO_Central"/>
</dbReference>
<feature type="compositionally biased region" description="Acidic residues" evidence="2">
    <location>
        <begin position="60"/>
        <end position="71"/>
    </location>
</feature>
<dbReference type="HOGENOM" id="CLU_014280_3_1_1"/>
<dbReference type="Proteomes" id="UP000002195">
    <property type="component" value="Unassembled WGS sequence"/>
</dbReference>
<gene>
    <name evidence="3" type="primary">wdr23</name>
    <name evidence="3" type="ORF">DDB_G0291832</name>
</gene>
<feature type="repeat" description="WD" evidence="1">
    <location>
        <begin position="420"/>
        <end position="462"/>
    </location>
</feature>
<protein>
    <submittedName>
        <fullName evidence="3">WD40 repeat-containing protein</fullName>
    </submittedName>
</protein>
<dbReference type="InParanoid" id="Q54E28"/>
<keyword evidence="1" id="KW-0853">WD repeat</keyword>
<comment type="caution">
    <text evidence="3">The sequence shown here is derived from an EMBL/GenBank/DDBJ whole genome shotgun (WGS) entry which is preliminary data.</text>
</comment>
<dbReference type="eggNOG" id="KOG0266">
    <property type="taxonomic scope" value="Eukaryota"/>
</dbReference>
<accession>Q54E28</accession>
<dbReference type="Gene3D" id="2.130.10.10">
    <property type="entry name" value="YVTN repeat-like/Quinoprotein amine dehydrogenase"/>
    <property type="match status" value="3"/>
</dbReference>
<feature type="compositionally biased region" description="Low complexity" evidence="2">
    <location>
        <begin position="174"/>
        <end position="196"/>
    </location>
</feature>
<dbReference type="OMA" id="TDYSPDQ"/>
<dbReference type="SUPFAM" id="SSF50978">
    <property type="entry name" value="WD40 repeat-like"/>
    <property type="match status" value="1"/>
</dbReference>
<feature type="region of interest" description="Disordered" evidence="2">
    <location>
        <begin position="98"/>
        <end position="149"/>
    </location>
</feature>
<dbReference type="PhylomeDB" id="Q54E28"/>
<organism evidence="3 4">
    <name type="scientific">Dictyostelium discoideum</name>
    <name type="common">Social amoeba</name>
    <dbReference type="NCBI Taxonomy" id="44689"/>
    <lineage>
        <taxon>Eukaryota</taxon>
        <taxon>Amoebozoa</taxon>
        <taxon>Evosea</taxon>
        <taxon>Eumycetozoa</taxon>
        <taxon>Dictyostelia</taxon>
        <taxon>Dictyosteliales</taxon>
        <taxon>Dictyosteliaceae</taxon>
        <taxon>Dictyostelium</taxon>
    </lineage>
</organism>
<evidence type="ECO:0000313" key="3">
    <source>
        <dbReference type="EMBL" id="EAL61537.1"/>
    </source>
</evidence>
<proteinExistence type="predicted"/>
<name>Q54E28_DICDI</name>
<dbReference type="KEGG" id="ddi:DDB_G0291832"/>
<feature type="repeat" description="WD" evidence="1">
    <location>
        <begin position="476"/>
        <end position="517"/>
    </location>
</feature>
<dbReference type="VEuPathDB" id="AmoebaDB:DDB_G0291832"/>
<evidence type="ECO:0000256" key="2">
    <source>
        <dbReference type="SAM" id="MobiDB-lite"/>
    </source>
</evidence>
<dbReference type="InterPro" id="IPR001680">
    <property type="entry name" value="WD40_rpt"/>
</dbReference>
<dbReference type="InterPro" id="IPR015943">
    <property type="entry name" value="WD40/YVTN_repeat-like_dom_sf"/>
</dbReference>
<evidence type="ECO:0000313" key="4">
    <source>
        <dbReference type="Proteomes" id="UP000002195"/>
    </source>
</evidence>
<dbReference type="AlphaFoldDB" id="Q54E28"/>
<feature type="region of interest" description="Disordered" evidence="2">
    <location>
        <begin position="1"/>
        <end position="82"/>
    </location>
</feature>
<dbReference type="InterPro" id="IPR036322">
    <property type="entry name" value="WD40_repeat_dom_sf"/>
</dbReference>
<dbReference type="InterPro" id="IPR051859">
    <property type="entry name" value="DCAF"/>
</dbReference>
<dbReference type="GO" id="GO:0043161">
    <property type="term" value="P:proteasome-mediated ubiquitin-dependent protein catabolic process"/>
    <property type="evidence" value="ECO:0000318"/>
    <property type="project" value="GO_Central"/>
</dbReference>
<dbReference type="EMBL" id="AAFI02000185">
    <property type="protein sequence ID" value="EAL61537.1"/>
    <property type="molecule type" value="Genomic_DNA"/>
</dbReference>
<dbReference type="PROSITE" id="PS50294">
    <property type="entry name" value="WD_REPEATS_REGION"/>
    <property type="match status" value="2"/>
</dbReference>
<feature type="compositionally biased region" description="Acidic residues" evidence="2">
    <location>
        <begin position="102"/>
        <end position="145"/>
    </location>
</feature>
<dbReference type="PANTHER" id="PTHR19847:SF7">
    <property type="entry name" value="DDB1- AND CUL4-ASSOCIATED FACTOR 11"/>
    <property type="match status" value="1"/>
</dbReference>
<dbReference type="FunCoup" id="Q54E28">
    <property type="interactions" value="51"/>
</dbReference>
<dbReference type="dictyBase" id="DDB_G0291832">
    <property type="gene designation" value="wdr23"/>
</dbReference>
<dbReference type="FunFam" id="2.130.10.10:FF:002218">
    <property type="entry name" value="AT18160p"/>
    <property type="match status" value="1"/>
</dbReference>
<dbReference type="GeneID" id="8628365"/>
<dbReference type="PANTHER" id="PTHR19847">
    <property type="entry name" value="DDB1- AND CUL4-ASSOCIATED FACTOR 11"/>
    <property type="match status" value="1"/>
</dbReference>
<feature type="compositionally biased region" description="Polar residues" evidence="2">
    <location>
        <begin position="72"/>
        <end position="82"/>
    </location>
</feature>
<dbReference type="PROSITE" id="PS50082">
    <property type="entry name" value="WD_REPEATS_2"/>
    <property type="match status" value="2"/>
</dbReference>
<dbReference type="PaxDb" id="44689-DDB0237531"/>
<feature type="region of interest" description="Disordered" evidence="2">
    <location>
        <begin position="170"/>
        <end position="203"/>
    </location>
</feature>
<keyword evidence="4" id="KW-1185">Reference proteome</keyword>
<dbReference type="FunFam" id="2.130.10.10:FF:002217">
    <property type="entry name" value="Ddb1 and cul4-associated factor 11"/>
    <property type="match status" value="1"/>
</dbReference>
<dbReference type="Reactome" id="R-DDI-8951664">
    <property type="pathway name" value="Neddylation"/>
</dbReference>
<dbReference type="Pfam" id="PF00400">
    <property type="entry name" value="WD40"/>
    <property type="match status" value="4"/>
</dbReference>
<feature type="compositionally biased region" description="Acidic residues" evidence="2">
    <location>
        <begin position="1"/>
        <end position="37"/>
    </location>
</feature>
<dbReference type="SMR" id="Q54E28"/>
<evidence type="ECO:0000256" key="1">
    <source>
        <dbReference type="PROSITE-ProRule" id="PRU00221"/>
    </source>
</evidence>
<sequence>MEDTDTSGIDDDEEYEDLVDDNNFEDDDDDDINDDEIQVNTSDSDDYHDIIDTSITHMEDENDSDDDDNENQEPLQNISSRDLGSIINQLLHQRNYLHRNDDDNEDEDQDNRDYDNQEEEEDEEDDEEEEEEEDEEDDEEEDDDVNGYSRTFNLLNPIFLNLLGQNVLLRPRDNNNNNNNSNRNNNNNNNNNSNDNDTNQVKDPIQGQTINLQLQIRLRDQKTKLNRFLLNRELSDKNNENIRISQHYLPMNRAETVISMPSRIFCCKITSDGKRLMTASQDKMIRIFNTSNFEQIKEIQAIDINWSIIDTDYSPDQNWLIYSSWSHYIQLCRVNFNENNQYDTDFSRRKATNSSTTIRGGIKPTFEDYNESLFLDPNNFDRFCVFGLKFSPNNKEILCGCSNGEIIIYDLEGRQVVNHFRGHGRDVNSVCYLDHTGNIFVTGSDDSLIRVWDKRSLDKSGSGSGSGDSNKPVGTFTGHYQGLTHVCSKDDGTYVLSNSKDQTAKLWDIRKMSNPTSKPPSGGVNWDYRYYSYPSDYVMPNPLRNGSNSKDVSLMSYRGHQVVQTLIRCYFSPIETTAQKYIYSGSFNGMIYIYDVLTGKLVKTLTDIPQNNSQNNPQRLHLIRDLAWSPNSLNLISGNWDGRVTSWSNFYDHRYKDDDWE</sequence>
<dbReference type="SMART" id="SM00320">
    <property type="entry name" value="WD40"/>
    <property type="match status" value="7"/>
</dbReference>